<evidence type="ECO:0000259" key="1">
    <source>
        <dbReference type="Pfam" id="PF03992"/>
    </source>
</evidence>
<keyword evidence="2" id="KW-0503">Monooxygenase</keyword>
<dbReference type="AlphaFoldDB" id="A0A4D7B791"/>
<dbReference type="SUPFAM" id="SSF54909">
    <property type="entry name" value="Dimeric alpha+beta barrel"/>
    <property type="match status" value="1"/>
</dbReference>
<dbReference type="OrthoDB" id="5518280at2"/>
<accession>A0A4D7B791</accession>
<proteinExistence type="predicted"/>
<dbReference type="InterPro" id="IPR007138">
    <property type="entry name" value="ABM_dom"/>
</dbReference>
<protein>
    <submittedName>
        <fullName evidence="2">Antibiotic biosynthesis monooxygenase</fullName>
    </submittedName>
</protein>
<keyword evidence="2" id="KW-0560">Oxidoreductase</keyword>
<gene>
    <name evidence="2" type="ORF">E8M01_23090</name>
</gene>
<dbReference type="GO" id="GO:0004497">
    <property type="term" value="F:monooxygenase activity"/>
    <property type="evidence" value="ECO:0007669"/>
    <property type="project" value="UniProtKB-KW"/>
</dbReference>
<feature type="domain" description="ABM" evidence="1">
    <location>
        <begin position="13"/>
        <end position="75"/>
    </location>
</feature>
<name>A0A4D7B791_9HYPH</name>
<reference evidence="2 3" key="1">
    <citation type="submission" date="2019-04" db="EMBL/GenBank/DDBJ databases">
        <title>Phreatobacter aquaticus sp. nov.</title>
        <authorList>
            <person name="Choi A."/>
        </authorList>
    </citation>
    <scope>NUCLEOTIDE SEQUENCE [LARGE SCALE GENOMIC DNA]</scope>
    <source>
        <strain evidence="2 3">KCTC 52518</strain>
    </source>
</reference>
<dbReference type="EMBL" id="CP039690">
    <property type="protein sequence ID" value="QCI66875.1"/>
    <property type="molecule type" value="Genomic_DNA"/>
</dbReference>
<sequence length="111" mass="12397">MTPMFVRIYWGKIYPGAWSSIEQKYRDLMAVETPGLLGRLVSQDVNDAESMFTITLWRDMASVQAWEASPVYAETFSAALKPFIVGSQSVSLCEVKVANIQGLLESFRPAT</sequence>
<evidence type="ECO:0000313" key="2">
    <source>
        <dbReference type="EMBL" id="QCI66875.1"/>
    </source>
</evidence>
<dbReference type="Proteomes" id="UP000298781">
    <property type="component" value="Chromosome"/>
</dbReference>
<keyword evidence="3" id="KW-1185">Reference proteome</keyword>
<evidence type="ECO:0000313" key="3">
    <source>
        <dbReference type="Proteomes" id="UP000298781"/>
    </source>
</evidence>
<dbReference type="Pfam" id="PF03992">
    <property type="entry name" value="ABM"/>
    <property type="match status" value="1"/>
</dbReference>
<dbReference type="Gene3D" id="3.30.70.100">
    <property type="match status" value="1"/>
</dbReference>
<dbReference type="InterPro" id="IPR011008">
    <property type="entry name" value="Dimeric_a/b-barrel"/>
</dbReference>
<organism evidence="2 3">
    <name type="scientific">Phreatobacter stygius</name>
    <dbReference type="NCBI Taxonomy" id="1940610"/>
    <lineage>
        <taxon>Bacteria</taxon>
        <taxon>Pseudomonadati</taxon>
        <taxon>Pseudomonadota</taxon>
        <taxon>Alphaproteobacteria</taxon>
        <taxon>Hyphomicrobiales</taxon>
        <taxon>Phreatobacteraceae</taxon>
        <taxon>Phreatobacter</taxon>
    </lineage>
</organism>
<dbReference type="KEGG" id="pstg:E8M01_23090"/>